<name>A0A9P0GK06_9CUCU</name>
<dbReference type="Proteomes" id="UP001153636">
    <property type="component" value="Chromosome 7"/>
</dbReference>
<sequence>MDRFNVMAGDTDLLSDRSDKLCAICSSSIRKSGVKCANDKCDVVIHTKCFEAVAKVFLADRWEWQCKSCLLNNDGHSKSDNLPDLKQKVIFLEYIKRENKNLNDLIEELKLNNNLLKDKINSFEKHAAPMSNFFAPSTNSSAFYSDVAKKPVTNSQLPSSSLIIKSTNKGNFKTDNILEDIQKHINPVNLNVCINNTKKTKNGLVINCNNESSLEKLKVLINKEFGSKYAASVPTKFNPRLIIKNVDVDEKVSHEEIADNIFSLNEVDTFTASDLKILLAKSPQICLPNCTLAPQQYAFSATSEIPLLKIPTTTITSTVPKANCWAWFQPLPVKS</sequence>
<dbReference type="EMBL" id="OV651819">
    <property type="protein sequence ID" value="CAH1113797.1"/>
    <property type="molecule type" value="Genomic_DNA"/>
</dbReference>
<evidence type="ECO:0000256" key="1">
    <source>
        <dbReference type="SAM" id="Coils"/>
    </source>
</evidence>
<gene>
    <name evidence="2" type="ORF">PSYICH_LOCUS13477</name>
</gene>
<dbReference type="SUPFAM" id="SSF57903">
    <property type="entry name" value="FYVE/PHD zinc finger"/>
    <property type="match status" value="1"/>
</dbReference>
<keyword evidence="1" id="KW-0175">Coiled coil</keyword>
<evidence type="ECO:0000313" key="3">
    <source>
        <dbReference type="Proteomes" id="UP001153636"/>
    </source>
</evidence>
<reference evidence="2" key="1">
    <citation type="submission" date="2022-01" db="EMBL/GenBank/DDBJ databases">
        <authorList>
            <person name="King R."/>
        </authorList>
    </citation>
    <scope>NUCLEOTIDE SEQUENCE</scope>
</reference>
<dbReference type="OrthoDB" id="6775559at2759"/>
<protein>
    <recommendedName>
        <fullName evidence="4">PHD-type domain-containing protein</fullName>
    </recommendedName>
</protein>
<dbReference type="AlphaFoldDB" id="A0A9P0GK06"/>
<dbReference type="InterPro" id="IPR011011">
    <property type="entry name" value="Znf_FYVE_PHD"/>
</dbReference>
<organism evidence="2 3">
    <name type="scientific">Psylliodes chrysocephalus</name>
    <dbReference type="NCBI Taxonomy" id="3402493"/>
    <lineage>
        <taxon>Eukaryota</taxon>
        <taxon>Metazoa</taxon>
        <taxon>Ecdysozoa</taxon>
        <taxon>Arthropoda</taxon>
        <taxon>Hexapoda</taxon>
        <taxon>Insecta</taxon>
        <taxon>Pterygota</taxon>
        <taxon>Neoptera</taxon>
        <taxon>Endopterygota</taxon>
        <taxon>Coleoptera</taxon>
        <taxon>Polyphaga</taxon>
        <taxon>Cucujiformia</taxon>
        <taxon>Chrysomeloidea</taxon>
        <taxon>Chrysomelidae</taxon>
        <taxon>Galerucinae</taxon>
        <taxon>Alticini</taxon>
        <taxon>Psylliodes</taxon>
    </lineage>
</organism>
<keyword evidence="3" id="KW-1185">Reference proteome</keyword>
<evidence type="ECO:0000313" key="2">
    <source>
        <dbReference type="EMBL" id="CAH1113797.1"/>
    </source>
</evidence>
<accession>A0A9P0GK06</accession>
<feature type="coiled-coil region" evidence="1">
    <location>
        <begin position="92"/>
        <end position="126"/>
    </location>
</feature>
<evidence type="ECO:0008006" key="4">
    <source>
        <dbReference type="Google" id="ProtNLM"/>
    </source>
</evidence>
<proteinExistence type="predicted"/>